<keyword evidence="1" id="KW-0520">NAD</keyword>
<evidence type="ECO:0000256" key="1">
    <source>
        <dbReference type="ARBA" id="ARBA00023027"/>
    </source>
</evidence>
<dbReference type="PANTHER" id="PTHR43574">
    <property type="entry name" value="EPIMERASE-RELATED"/>
    <property type="match status" value="1"/>
</dbReference>
<comment type="caution">
    <text evidence="3">The sequence shown here is derived from an EMBL/GenBank/DDBJ whole genome shotgun (WGS) entry which is preliminary data.</text>
</comment>
<dbReference type="GO" id="GO:0008446">
    <property type="term" value="F:GDP-mannose 4,6-dehydratase activity"/>
    <property type="evidence" value="ECO:0007669"/>
    <property type="project" value="UniProtKB-EC"/>
</dbReference>
<evidence type="ECO:0000259" key="2">
    <source>
        <dbReference type="Pfam" id="PF16363"/>
    </source>
</evidence>
<sequence length="331" mass="37077">MTILVTGVAGFIGSTAAKRLLARGERVIGIDNLNDYYDVSLKEARLADIGGDNNFTFHKVDFADFAALTTALKGEKVRRVIHLGAQAGVRYSLTNPFAYAQSNLIGHLNMMEYCRHLDSFEHMVYASSSSVYGGNTEMPFSVNDRVDNPVSLYAATKKSDELMSQAYSHLYRMPMTGLRFFTVYGPWGRPDMALWIFTKAILEGKPIHVFNHGDMRRDFTYIDDIVTGVLGTMDKAPLDDGSLHTIGSNAPHRVYNIGNNQSEQLTRMIEVLEDCLGQKAEKIFEPMQAGDVKETYADIESLKADIGFKPSTTIEVGIPKFVDWYRKYHNI</sequence>
<keyword evidence="3" id="KW-0456">Lyase</keyword>
<organism evidence="3 4">
    <name type="scientific">Govanella unica</name>
    <dbReference type="NCBI Taxonomy" id="2975056"/>
    <lineage>
        <taxon>Bacteria</taxon>
        <taxon>Pseudomonadati</taxon>
        <taxon>Pseudomonadota</taxon>
        <taxon>Alphaproteobacteria</taxon>
        <taxon>Emcibacterales</taxon>
        <taxon>Govanellaceae</taxon>
        <taxon>Govanella</taxon>
    </lineage>
</organism>
<reference evidence="3" key="2">
    <citation type="journal article" date="2023" name="Syst. Appl. Microbiol.">
        <title>Govania unica gen. nov., sp. nov., a rare biosphere bacterium that represents a novel family in the class Alphaproteobacteria.</title>
        <authorList>
            <person name="Vandamme P."/>
            <person name="Peeters C."/>
            <person name="Hettiarachchi A."/>
            <person name="Cnockaert M."/>
            <person name="Carlier A."/>
        </authorList>
    </citation>
    <scope>NUCLEOTIDE SEQUENCE</scope>
    <source>
        <strain evidence="3">LMG 31809</strain>
    </source>
</reference>
<dbReference type="Gene3D" id="3.40.50.720">
    <property type="entry name" value="NAD(P)-binding Rossmann-like Domain"/>
    <property type="match status" value="1"/>
</dbReference>
<accession>A0A9X3TX95</accession>
<protein>
    <submittedName>
        <fullName evidence="3">GDP-mannose 4,6-dehydratase</fullName>
        <ecNumber evidence="3">4.2.1.47</ecNumber>
    </submittedName>
</protein>
<dbReference type="Pfam" id="PF16363">
    <property type="entry name" value="GDP_Man_Dehyd"/>
    <property type="match status" value="1"/>
</dbReference>
<dbReference type="InterPro" id="IPR016040">
    <property type="entry name" value="NAD(P)-bd_dom"/>
</dbReference>
<dbReference type="Gene3D" id="3.90.25.10">
    <property type="entry name" value="UDP-galactose 4-epimerase, domain 1"/>
    <property type="match status" value="1"/>
</dbReference>
<gene>
    <name evidence="3" type="ORF">NYP16_05410</name>
</gene>
<dbReference type="SUPFAM" id="SSF51735">
    <property type="entry name" value="NAD(P)-binding Rossmann-fold domains"/>
    <property type="match status" value="1"/>
</dbReference>
<proteinExistence type="predicted"/>
<evidence type="ECO:0000313" key="4">
    <source>
        <dbReference type="Proteomes" id="UP001141619"/>
    </source>
</evidence>
<reference evidence="3" key="1">
    <citation type="submission" date="2022-08" db="EMBL/GenBank/DDBJ databases">
        <authorList>
            <person name="Vandamme P."/>
            <person name="Hettiarachchi A."/>
            <person name="Peeters C."/>
            <person name="Cnockaert M."/>
            <person name="Carlier A."/>
        </authorList>
    </citation>
    <scope>NUCLEOTIDE SEQUENCE</scope>
    <source>
        <strain evidence="3">LMG 31809</strain>
    </source>
</reference>
<dbReference type="AlphaFoldDB" id="A0A9X3TX95"/>
<name>A0A9X3TX95_9PROT</name>
<dbReference type="EC" id="4.2.1.47" evidence="3"/>
<feature type="domain" description="NAD(P)-binding" evidence="2">
    <location>
        <begin position="4"/>
        <end position="319"/>
    </location>
</feature>
<dbReference type="RefSeq" id="WP_274943096.1">
    <property type="nucleotide sequence ID" value="NZ_JANWOI010000002.1"/>
</dbReference>
<keyword evidence="4" id="KW-1185">Reference proteome</keyword>
<dbReference type="Proteomes" id="UP001141619">
    <property type="component" value="Unassembled WGS sequence"/>
</dbReference>
<evidence type="ECO:0000313" key="3">
    <source>
        <dbReference type="EMBL" id="MDA5193394.1"/>
    </source>
</evidence>
<dbReference type="InterPro" id="IPR036291">
    <property type="entry name" value="NAD(P)-bd_dom_sf"/>
</dbReference>
<dbReference type="PRINTS" id="PR01713">
    <property type="entry name" value="NUCEPIMERASE"/>
</dbReference>
<dbReference type="EMBL" id="JANWOI010000002">
    <property type="protein sequence ID" value="MDA5193394.1"/>
    <property type="molecule type" value="Genomic_DNA"/>
</dbReference>